<dbReference type="RefSeq" id="WP_021621781.1">
    <property type="nucleotide sequence ID" value="NZ_KE952790.1"/>
</dbReference>
<name>U1X311_ANEAE</name>
<dbReference type="AlphaFoldDB" id="U1X311"/>
<evidence type="ECO:0000313" key="2">
    <source>
        <dbReference type="Proteomes" id="UP000016511"/>
    </source>
</evidence>
<gene>
    <name evidence="1" type="ORF">HMPREF0083_02970</name>
</gene>
<dbReference type="HOGENOM" id="CLU_2285563_0_0_9"/>
<keyword evidence="2" id="KW-1185">Reference proteome</keyword>
<evidence type="ECO:0000313" key="1">
    <source>
        <dbReference type="EMBL" id="ERI08933.1"/>
    </source>
</evidence>
<accession>U1X311</accession>
<dbReference type="PATRIC" id="fig|649747.3.peg.2691"/>
<reference evidence="1 2" key="1">
    <citation type="submission" date="2013-08" db="EMBL/GenBank/DDBJ databases">
        <authorList>
            <person name="Weinstock G."/>
            <person name="Sodergren E."/>
            <person name="Wylie T."/>
            <person name="Fulton L."/>
            <person name="Fulton R."/>
            <person name="Fronick C."/>
            <person name="O'Laughlin M."/>
            <person name="Godfrey J."/>
            <person name="Miner T."/>
            <person name="Herter B."/>
            <person name="Appelbaum E."/>
            <person name="Cordes M."/>
            <person name="Lek S."/>
            <person name="Wollam A."/>
            <person name="Pepin K.H."/>
            <person name="Palsikar V.B."/>
            <person name="Mitreva M."/>
            <person name="Wilson R.K."/>
        </authorList>
    </citation>
    <scope>NUCLEOTIDE SEQUENCE [LARGE SCALE GENOMIC DNA]</scope>
    <source>
        <strain evidence="1 2">ATCC 12856</strain>
    </source>
</reference>
<proteinExistence type="predicted"/>
<dbReference type="EMBL" id="AWSJ01000176">
    <property type="protein sequence ID" value="ERI08933.1"/>
    <property type="molecule type" value="Genomic_DNA"/>
</dbReference>
<comment type="caution">
    <text evidence="1">The sequence shown here is derived from an EMBL/GenBank/DDBJ whole genome shotgun (WGS) entry which is preliminary data.</text>
</comment>
<dbReference type="STRING" id="649747.HMPREF0083_02970"/>
<organism evidence="1 2">
    <name type="scientific">Aneurinibacillus aneurinilyticus ATCC 12856</name>
    <dbReference type="NCBI Taxonomy" id="649747"/>
    <lineage>
        <taxon>Bacteria</taxon>
        <taxon>Bacillati</taxon>
        <taxon>Bacillota</taxon>
        <taxon>Bacilli</taxon>
        <taxon>Bacillales</taxon>
        <taxon>Paenibacillaceae</taxon>
        <taxon>Aneurinibacillus group</taxon>
        <taxon>Aneurinibacillus</taxon>
    </lineage>
</organism>
<sequence>MKKRQLKKVFKIVAKQINNGDFTKLKPVYFRIIDKTLANFVERKYINEFGSWWYDQDWSKFDLTTEILRYYKKWDKEFEEWSGINMDLYTRYFQKNHKKSA</sequence>
<protein>
    <submittedName>
        <fullName evidence="1">Uncharacterized protein</fullName>
    </submittedName>
</protein>
<dbReference type="Proteomes" id="UP000016511">
    <property type="component" value="Unassembled WGS sequence"/>
</dbReference>
<dbReference type="GeneID" id="92839384"/>